<dbReference type="InterPro" id="IPR007497">
    <property type="entry name" value="SIMPL/DUF541"/>
</dbReference>
<sequence>MPSLVVAVMVTGLWTGTTSISRANELGVGSTKERLEVKGLMLQPEENLSQGASHVMKGEPIAQLFYPPVSDDPTFRVVGRGKASQPADKATLLFKFTPDYPDEMPEGTLSDFETTDEPLNKKNLQPIVDALVKIGVTADEIEVKIIKPSTSALPFPFPSTSSEGGGEVVVTLSQPNRDRLEEIVTAATKAADKQKDILLENVKVQYSVNDCQALERAAYQSAVEDGQNRANSIAAALGTEVKRVPSVAEPFYGIFLPGCNSKGSLPFASKEASAYDPNAPVAVEISKDIFFTYRVR</sequence>
<organism evidence="1 2">
    <name type="scientific">Limnofasciculus baicalensis BBK-W-15</name>
    <dbReference type="NCBI Taxonomy" id="2699891"/>
    <lineage>
        <taxon>Bacteria</taxon>
        <taxon>Bacillati</taxon>
        <taxon>Cyanobacteriota</taxon>
        <taxon>Cyanophyceae</taxon>
        <taxon>Coleofasciculales</taxon>
        <taxon>Coleofasciculaceae</taxon>
        <taxon>Limnofasciculus</taxon>
        <taxon>Limnofasciculus baicalensis</taxon>
    </lineage>
</organism>
<proteinExistence type="predicted"/>
<comment type="caution">
    <text evidence="1">The sequence shown here is derived from an EMBL/GenBank/DDBJ whole genome shotgun (WGS) entry which is preliminary data.</text>
</comment>
<keyword evidence="2" id="KW-1185">Reference proteome</keyword>
<dbReference type="Proteomes" id="UP001204953">
    <property type="component" value="Unassembled WGS sequence"/>
</dbReference>
<protein>
    <submittedName>
        <fullName evidence="1">SIMPL domain-containing protein</fullName>
    </submittedName>
</protein>
<dbReference type="Pfam" id="PF04402">
    <property type="entry name" value="SIMPL"/>
    <property type="match status" value="1"/>
</dbReference>
<gene>
    <name evidence="1" type="ORF">NJ959_10055</name>
</gene>
<name>A0AAE3GQR7_9CYAN</name>
<dbReference type="AlphaFoldDB" id="A0AAE3GQR7"/>
<dbReference type="RefSeq" id="WP_254011602.1">
    <property type="nucleotide sequence ID" value="NZ_JAMZMM010000075.1"/>
</dbReference>
<dbReference type="Gene3D" id="3.30.110.170">
    <property type="entry name" value="Protein of unknown function (DUF541), domain 1"/>
    <property type="match status" value="1"/>
</dbReference>
<reference evidence="1" key="1">
    <citation type="submission" date="2022-06" db="EMBL/GenBank/DDBJ databases">
        <title>New cyanobacteria of genus Symplocastrum in benthos of Lake Baikal.</title>
        <authorList>
            <person name="Sorokovikova E."/>
            <person name="Tikhonova I."/>
            <person name="Krasnopeev A."/>
            <person name="Evseev P."/>
            <person name="Gladkikh A."/>
            <person name="Belykh O."/>
        </authorList>
    </citation>
    <scope>NUCLEOTIDE SEQUENCE</scope>
    <source>
        <strain evidence="1">BBK-W-15</strain>
    </source>
</reference>
<dbReference type="EMBL" id="JAMZMM010000075">
    <property type="protein sequence ID" value="MCP2728809.1"/>
    <property type="molecule type" value="Genomic_DNA"/>
</dbReference>
<evidence type="ECO:0000313" key="2">
    <source>
        <dbReference type="Proteomes" id="UP001204953"/>
    </source>
</evidence>
<evidence type="ECO:0000313" key="1">
    <source>
        <dbReference type="EMBL" id="MCP2728809.1"/>
    </source>
</evidence>
<accession>A0AAE3GQR7</accession>